<sequence>MGTDPLTPSSDDSKKREAIAVALALDDIPPSYEFATTVSTSSEAGESSAAGPSSAVAGPSRPWPESMDDLFTGPPNAEPTITKERAAAGPKIEVLERGIKRITIDPKLKDRAHLSLRPSLVGQGQGQRQKRGSELRACPAYLRHGPLPGPPRRRASPPRARAHGRAQAPRPSQASPNSSSLSIVVCRIELTSARALYDFIRRETLMPPSLTVRCFAFRNRTADHSQTVMQNGQPRVVQAGQQYRVTDFDFHIDLTPIYSHPENNANIFLYAKPSSEPAHRGTFSLTVGGPTEGEGGNKPRAASQAAVSVWKSWGEFCKNRARAPWGSLKDDEEFWATRGENSGQLTLSTRREDEEALLEGDAGSEADLRAWCEAFCADPGLLKSFTLRKTIWGWDFVSLRHAIERSILSTGYQPSADTPISIQFQVKDDLLVVQDSNWLTSLIQNRAIFFLLIITLIYPMIWLWQRFSARGGAPYDIARSTYAMKFYPPLPSTYPAETVQQAQDRLPGLFKLHPEVPRNPFLHKGPRGVHYLLGQREGSFYREWDERIRMAVRMFFHGELTSTLVREMEPPELDGY</sequence>
<feature type="transmembrane region" description="Helical" evidence="2">
    <location>
        <begin position="447"/>
        <end position="464"/>
    </location>
</feature>
<evidence type="ECO:0000313" key="3">
    <source>
        <dbReference type="EMBL" id="EKD00096.1"/>
    </source>
</evidence>
<evidence type="ECO:0000313" key="4">
    <source>
        <dbReference type="Proteomes" id="UP000006757"/>
    </source>
</evidence>
<feature type="compositionally biased region" description="Low complexity" evidence="1">
    <location>
        <begin position="37"/>
        <end position="60"/>
    </location>
</feature>
<accession>K1VH12</accession>
<proteinExistence type="predicted"/>
<reference evidence="3 4" key="1">
    <citation type="journal article" date="2012" name="Eukaryot. Cell">
        <title>Genome sequence of the Trichosporon asahii environmental strain CBS 8904.</title>
        <authorList>
            <person name="Yang R.Y."/>
            <person name="Li H.T."/>
            <person name="Zhu H."/>
            <person name="Zhou G.P."/>
            <person name="Wang M."/>
            <person name="Wang L."/>
        </authorList>
    </citation>
    <scope>NUCLEOTIDE SEQUENCE [LARGE SCALE GENOMIC DNA]</scope>
    <source>
        <strain evidence="3 4">CBS 8904</strain>
    </source>
</reference>
<name>K1VH12_TRIAC</name>
<dbReference type="Proteomes" id="UP000006757">
    <property type="component" value="Unassembled WGS sequence"/>
</dbReference>
<feature type="compositionally biased region" description="Basic residues" evidence="1">
    <location>
        <begin position="151"/>
        <end position="164"/>
    </location>
</feature>
<evidence type="ECO:0000256" key="1">
    <source>
        <dbReference type="SAM" id="MobiDB-lite"/>
    </source>
</evidence>
<dbReference type="HOGENOM" id="CLU_034128_1_0_1"/>
<feature type="region of interest" description="Disordered" evidence="1">
    <location>
        <begin position="140"/>
        <end position="178"/>
    </location>
</feature>
<dbReference type="eggNOG" id="ENOG502S4VJ">
    <property type="taxonomic scope" value="Eukaryota"/>
</dbReference>
<keyword evidence="2" id="KW-0812">Transmembrane</keyword>
<dbReference type="AlphaFoldDB" id="K1VH12"/>
<keyword evidence="4" id="KW-1185">Reference proteome</keyword>
<organism evidence="3 4">
    <name type="scientific">Trichosporon asahii var. asahii (strain CBS 8904)</name>
    <name type="common">Yeast</name>
    <dbReference type="NCBI Taxonomy" id="1220162"/>
    <lineage>
        <taxon>Eukaryota</taxon>
        <taxon>Fungi</taxon>
        <taxon>Dikarya</taxon>
        <taxon>Basidiomycota</taxon>
        <taxon>Agaricomycotina</taxon>
        <taxon>Tremellomycetes</taxon>
        <taxon>Trichosporonales</taxon>
        <taxon>Trichosporonaceae</taxon>
        <taxon>Trichosporon</taxon>
    </lineage>
</organism>
<protein>
    <submittedName>
        <fullName evidence="3">Uncharacterized protein</fullName>
    </submittedName>
</protein>
<keyword evidence="2" id="KW-1133">Transmembrane helix</keyword>
<dbReference type="InParanoid" id="K1VH12"/>
<keyword evidence="2" id="KW-0472">Membrane</keyword>
<feature type="region of interest" description="Disordered" evidence="1">
    <location>
        <begin position="37"/>
        <end position="85"/>
    </location>
</feature>
<dbReference type="PANTHER" id="PTHR37848:SF1">
    <property type="entry name" value="SUN DOMAIN-CONTAINING PROTEIN"/>
    <property type="match status" value="1"/>
</dbReference>
<dbReference type="EMBL" id="AMBO01000350">
    <property type="protein sequence ID" value="EKD00096.1"/>
    <property type="molecule type" value="Genomic_DNA"/>
</dbReference>
<dbReference type="OMA" id="LAGQWIN"/>
<evidence type="ECO:0000256" key="2">
    <source>
        <dbReference type="SAM" id="Phobius"/>
    </source>
</evidence>
<feature type="compositionally biased region" description="Low complexity" evidence="1">
    <location>
        <begin position="165"/>
        <end position="178"/>
    </location>
</feature>
<dbReference type="PANTHER" id="PTHR37848">
    <property type="entry name" value="EXPRESSED PROTEIN"/>
    <property type="match status" value="1"/>
</dbReference>
<gene>
    <name evidence="3" type="ORF">A1Q2_05620</name>
</gene>
<comment type="caution">
    <text evidence="3">The sequence shown here is derived from an EMBL/GenBank/DDBJ whole genome shotgun (WGS) entry which is preliminary data.</text>
</comment>
<dbReference type="OrthoDB" id="203796at2759"/>